<evidence type="ECO:0000256" key="4">
    <source>
        <dbReference type="SAM" id="SignalP"/>
    </source>
</evidence>
<proteinExistence type="inferred from homology"/>
<gene>
    <name evidence="5" type="ORF">RI129_004627</name>
</gene>
<evidence type="ECO:0000313" key="5">
    <source>
        <dbReference type="EMBL" id="KAK5646163.1"/>
    </source>
</evidence>
<dbReference type="Pfam" id="PF06585">
    <property type="entry name" value="JHBP"/>
    <property type="match status" value="1"/>
</dbReference>
<dbReference type="GO" id="GO:0005615">
    <property type="term" value="C:extracellular space"/>
    <property type="evidence" value="ECO:0007669"/>
    <property type="project" value="TreeGrafter"/>
</dbReference>
<organism evidence="5 6">
    <name type="scientific">Pyrocoelia pectoralis</name>
    <dbReference type="NCBI Taxonomy" id="417401"/>
    <lineage>
        <taxon>Eukaryota</taxon>
        <taxon>Metazoa</taxon>
        <taxon>Ecdysozoa</taxon>
        <taxon>Arthropoda</taxon>
        <taxon>Hexapoda</taxon>
        <taxon>Insecta</taxon>
        <taxon>Pterygota</taxon>
        <taxon>Neoptera</taxon>
        <taxon>Endopterygota</taxon>
        <taxon>Coleoptera</taxon>
        <taxon>Polyphaga</taxon>
        <taxon>Elateriformia</taxon>
        <taxon>Elateroidea</taxon>
        <taxon>Lampyridae</taxon>
        <taxon>Lampyrinae</taxon>
        <taxon>Pyrocoelia</taxon>
    </lineage>
</organism>
<reference evidence="5 6" key="1">
    <citation type="journal article" date="2024" name="Insects">
        <title>An Improved Chromosome-Level Genome Assembly of the Firefly Pyrocoelia pectoralis.</title>
        <authorList>
            <person name="Fu X."/>
            <person name="Meyer-Rochow V.B."/>
            <person name="Ballantyne L."/>
            <person name="Zhu X."/>
        </authorList>
    </citation>
    <scope>NUCLEOTIDE SEQUENCE [LARGE SCALE GENOMIC DNA]</scope>
    <source>
        <strain evidence="5">XCY_ONT2</strain>
    </source>
</reference>
<dbReference type="InterPro" id="IPR010562">
    <property type="entry name" value="Haemolymph_juvenile_hormone-bd"/>
</dbReference>
<comment type="caution">
    <text evidence="5">The sequence shown here is derived from an EMBL/GenBank/DDBJ whole genome shotgun (WGS) entry which is preliminary data.</text>
</comment>
<dbReference type="GO" id="GO:0007623">
    <property type="term" value="P:circadian rhythm"/>
    <property type="evidence" value="ECO:0007669"/>
    <property type="project" value="UniProtKB-ARBA"/>
</dbReference>
<dbReference type="PANTHER" id="PTHR11008">
    <property type="entry name" value="PROTEIN TAKEOUT-LIKE PROTEIN"/>
    <property type="match status" value="1"/>
</dbReference>
<evidence type="ECO:0008006" key="7">
    <source>
        <dbReference type="Google" id="ProtNLM"/>
    </source>
</evidence>
<keyword evidence="1 4" id="KW-0732">Signal</keyword>
<sequence length="251" mass="28473">MAVSVLMYYMIVCLSATVCAQKDLASYFKDCRMGDEKFDNCLKNALNEIRPLFKEGLPQYGVDKFDPFFAKTIKFKRGGPNANLNLVLKNVYESGWTNMKITHLKTDFKNNKMVYRQVFPAKFLNGEFDIKGNILGRELNNAGTWNLSLTDYAQTTTITRKPRQDINGTLIYDTPINVDIKYENAKGMNMNFGDLSGQSGAVANMIGQLVNSSWPIGMIFLRSIIDEIVSTAFTDLFTKAFQNFPFHEIIQ</sequence>
<keyword evidence="6" id="KW-1185">Reference proteome</keyword>
<keyword evidence="2" id="KW-0090">Biological rhythms</keyword>
<evidence type="ECO:0000256" key="3">
    <source>
        <dbReference type="ARBA" id="ARBA00060902"/>
    </source>
</evidence>
<dbReference type="Proteomes" id="UP001329430">
    <property type="component" value="Chromosome 3"/>
</dbReference>
<dbReference type="Gene3D" id="3.15.10.30">
    <property type="entry name" value="Haemolymph juvenile hormone binding protein"/>
    <property type="match status" value="1"/>
</dbReference>
<evidence type="ECO:0000313" key="6">
    <source>
        <dbReference type="Proteomes" id="UP001329430"/>
    </source>
</evidence>
<dbReference type="AlphaFoldDB" id="A0AAN7ZQL6"/>
<evidence type="ECO:0000256" key="2">
    <source>
        <dbReference type="ARBA" id="ARBA00023108"/>
    </source>
</evidence>
<name>A0AAN7ZQL6_9COLE</name>
<dbReference type="SMART" id="SM00700">
    <property type="entry name" value="JHBP"/>
    <property type="match status" value="1"/>
</dbReference>
<feature type="signal peptide" evidence="4">
    <location>
        <begin position="1"/>
        <end position="20"/>
    </location>
</feature>
<accession>A0AAN7ZQL6</accession>
<dbReference type="InterPro" id="IPR038606">
    <property type="entry name" value="To_sf"/>
</dbReference>
<dbReference type="PANTHER" id="PTHR11008:SF15">
    <property type="entry name" value="CIRCADIAN CLOCK-CONTROLLED PROTEIN"/>
    <property type="match status" value="1"/>
</dbReference>
<dbReference type="FunFam" id="3.15.10.30:FF:000001">
    <property type="entry name" value="Takeout-like protein 1"/>
    <property type="match status" value="1"/>
</dbReference>
<protein>
    <recommendedName>
        <fullName evidence="7">Hemolymph juvenile hormone binding protein</fullName>
    </recommendedName>
</protein>
<feature type="chain" id="PRO_5042951861" description="Hemolymph juvenile hormone binding protein" evidence="4">
    <location>
        <begin position="21"/>
        <end position="251"/>
    </location>
</feature>
<comment type="similarity">
    <text evidence="3">Belongs to the TO family.</text>
</comment>
<dbReference type="EMBL" id="JAVRBK010000003">
    <property type="protein sequence ID" value="KAK5646163.1"/>
    <property type="molecule type" value="Genomic_DNA"/>
</dbReference>
<evidence type="ECO:0000256" key="1">
    <source>
        <dbReference type="ARBA" id="ARBA00022729"/>
    </source>
</evidence>